<dbReference type="NCBIfam" id="TIGR00045">
    <property type="entry name" value="glycerate kinase"/>
    <property type="match status" value="1"/>
</dbReference>
<sequence>MPNGTGVVELALVCGLPMLAAPDPLGAHTAGLGVVIADALRTGVSELAVAVGGSASTDGGTAALAALGARFLDTVGRELPYGGGALPALAAFDATGLTPPPPGGVQILTDVGNPLLGPQGAARVFGPQKGADSDDLAVLEAGLARLAAALGGDPTAPGTGAAGGTAYGFAAAWSATITSGAARIAELISLDVALADADLVVTGEGRFDATSLQGKVAGTVLGFAARQRHRTPVALVAGSVAAPLPVGVAAALSLTDLAGSPAAATADAAHWLHRAGRLLAARFTGVQEPRDPVKRRSSS</sequence>
<protein>
    <submittedName>
        <fullName evidence="4">Glycerate kinase</fullName>
        <ecNumber evidence="4">2.7.1.-</ecNumber>
    </submittedName>
</protein>
<evidence type="ECO:0000256" key="1">
    <source>
        <dbReference type="ARBA" id="ARBA00006284"/>
    </source>
</evidence>
<proteinExistence type="inferred from homology"/>
<organism evidence="4 5">
    <name type="scientific">Streptodolium elevatio</name>
    <dbReference type="NCBI Taxonomy" id="3157996"/>
    <lineage>
        <taxon>Bacteria</taxon>
        <taxon>Bacillati</taxon>
        <taxon>Actinomycetota</taxon>
        <taxon>Actinomycetes</taxon>
        <taxon>Kitasatosporales</taxon>
        <taxon>Streptomycetaceae</taxon>
        <taxon>Streptodolium</taxon>
    </lineage>
</organism>
<reference evidence="4 5" key="1">
    <citation type="submission" date="2024-06" db="EMBL/GenBank/DDBJ databases">
        <title>The Natural Products Discovery Center: Release of the First 8490 Sequenced Strains for Exploring Actinobacteria Biosynthetic Diversity.</title>
        <authorList>
            <person name="Kalkreuter E."/>
            <person name="Kautsar S.A."/>
            <person name="Yang D."/>
            <person name="Bader C.D."/>
            <person name="Teijaro C.N."/>
            <person name="Fluegel L."/>
            <person name="Davis C.M."/>
            <person name="Simpson J.R."/>
            <person name="Lauterbach L."/>
            <person name="Steele A.D."/>
            <person name="Gui C."/>
            <person name="Meng S."/>
            <person name="Li G."/>
            <person name="Viehrig K."/>
            <person name="Ye F."/>
            <person name="Su P."/>
            <person name="Kiefer A.F."/>
            <person name="Nichols A."/>
            <person name="Cepeda A.J."/>
            <person name="Yan W."/>
            <person name="Fan B."/>
            <person name="Jiang Y."/>
            <person name="Adhikari A."/>
            <person name="Zheng C.-J."/>
            <person name="Schuster L."/>
            <person name="Cowan T.M."/>
            <person name="Smanski M.J."/>
            <person name="Chevrette M.G."/>
            <person name="De Carvalho L.P.S."/>
            <person name="Shen B."/>
        </authorList>
    </citation>
    <scope>NUCLEOTIDE SEQUENCE [LARGE SCALE GENOMIC DNA]</scope>
    <source>
        <strain evidence="4 5">NPDC048946</strain>
    </source>
</reference>
<keyword evidence="3 4" id="KW-0418">Kinase</keyword>
<evidence type="ECO:0000256" key="3">
    <source>
        <dbReference type="ARBA" id="ARBA00022777"/>
    </source>
</evidence>
<evidence type="ECO:0000313" key="4">
    <source>
        <dbReference type="EMBL" id="MEU8132341.1"/>
    </source>
</evidence>
<dbReference type="GO" id="GO:0016301">
    <property type="term" value="F:kinase activity"/>
    <property type="evidence" value="ECO:0007669"/>
    <property type="project" value="UniProtKB-KW"/>
</dbReference>
<dbReference type="EMBL" id="JBEZFP010000004">
    <property type="protein sequence ID" value="MEU8132341.1"/>
    <property type="molecule type" value="Genomic_DNA"/>
</dbReference>
<dbReference type="Gene3D" id="3.40.50.10350">
    <property type="entry name" value="Glycerate kinase, domain 1"/>
    <property type="match status" value="1"/>
</dbReference>
<dbReference type="Gene3D" id="3.90.1510.10">
    <property type="entry name" value="Glycerate kinase, domain 2"/>
    <property type="match status" value="1"/>
</dbReference>
<keyword evidence="2 4" id="KW-0808">Transferase</keyword>
<dbReference type="Proteomes" id="UP001551482">
    <property type="component" value="Unassembled WGS sequence"/>
</dbReference>
<accession>A0ABV3D9C1</accession>
<dbReference type="InterPro" id="IPR036129">
    <property type="entry name" value="Glycerate_kinase_sf"/>
</dbReference>
<dbReference type="SUPFAM" id="SSF110738">
    <property type="entry name" value="Glycerate kinase I"/>
    <property type="match status" value="1"/>
</dbReference>
<comment type="similarity">
    <text evidence="1">Belongs to the glycerate kinase type-1 family.</text>
</comment>
<evidence type="ECO:0000313" key="5">
    <source>
        <dbReference type="Proteomes" id="UP001551482"/>
    </source>
</evidence>
<dbReference type="InterPro" id="IPR018193">
    <property type="entry name" value="Glyc_kinase_flavodox-like_fold"/>
</dbReference>
<dbReference type="Pfam" id="PF02595">
    <property type="entry name" value="Gly_kinase"/>
    <property type="match status" value="1"/>
</dbReference>
<dbReference type="PANTHER" id="PTHR21599:SF0">
    <property type="entry name" value="GLYCERATE KINASE"/>
    <property type="match status" value="1"/>
</dbReference>
<comment type="caution">
    <text evidence="4">The sequence shown here is derived from an EMBL/GenBank/DDBJ whole genome shotgun (WGS) entry which is preliminary data.</text>
</comment>
<gene>
    <name evidence="4" type="ORF">AB0C36_02410</name>
</gene>
<dbReference type="InterPro" id="IPR004381">
    <property type="entry name" value="Glycerate_kinase"/>
</dbReference>
<dbReference type="EC" id="2.7.1.-" evidence="4"/>
<dbReference type="PANTHER" id="PTHR21599">
    <property type="entry name" value="GLYCERATE KINASE"/>
    <property type="match status" value="1"/>
</dbReference>
<evidence type="ECO:0000256" key="2">
    <source>
        <dbReference type="ARBA" id="ARBA00022679"/>
    </source>
</evidence>
<dbReference type="InterPro" id="IPR018197">
    <property type="entry name" value="Glycerate_kinase_RE-like"/>
</dbReference>
<keyword evidence="5" id="KW-1185">Reference proteome</keyword>
<name>A0ABV3D9C1_9ACTN</name>